<dbReference type="AlphaFoldDB" id="A0A2W4W1Q0"/>
<name>A0A2W4W1Q0_9CYAN</name>
<reference evidence="1 2" key="1">
    <citation type="submission" date="2018-04" db="EMBL/GenBank/DDBJ databases">
        <authorList>
            <person name="Go L.Y."/>
            <person name="Mitchell J.A."/>
        </authorList>
    </citation>
    <scope>NUCLEOTIDE SEQUENCE [LARGE SCALE GENOMIC DNA]</scope>
    <source>
        <strain evidence="1">ULC066bin1</strain>
    </source>
</reference>
<evidence type="ECO:0000313" key="1">
    <source>
        <dbReference type="EMBL" id="PZO37417.1"/>
    </source>
</evidence>
<reference evidence="1 2" key="2">
    <citation type="submission" date="2018-06" db="EMBL/GenBank/DDBJ databases">
        <title>Metagenomic assembly of (sub)arctic Cyanobacteria and their associated microbiome from non-axenic cultures.</title>
        <authorList>
            <person name="Baurain D."/>
        </authorList>
    </citation>
    <scope>NUCLEOTIDE SEQUENCE [LARGE SCALE GENOMIC DNA]</scope>
    <source>
        <strain evidence="1">ULC066bin1</strain>
    </source>
</reference>
<comment type="caution">
    <text evidence="1">The sequence shown here is derived from an EMBL/GenBank/DDBJ whole genome shotgun (WGS) entry which is preliminary data.</text>
</comment>
<evidence type="ECO:0000313" key="2">
    <source>
        <dbReference type="Proteomes" id="UP000249467"/>
    </source>
</evidence>
<dbReference type="EMBL" id="QBML01000031">
    <property type="protein sequence ID" value="PZO37417.1"/>
    <property type="molecule type" value="Genomic_DNA"/>
</dbReference>
<organism evidence="1 2">
    <name type="scientific">Pseudanabaena frigida</name>
    <dbReference type="NCBI Taxonomy" id="945775"/>
    <lineage>
        <taxon>Bacteria</taxon>
        <taxon>Bacillati</taxon>
        <taxon>Cyanobacteriota</taxon>
        <taxon>Cyanophyceae</taxon>
        <taxon>Pseudanabaenales</taxon>
        <taxon>Pseudanabaenaceae</taxon>
        <taxon>Pseudanabaena</taxon>
    </lineage>
</organism>
<protein>
    <submittedName>
        <fullName evidence="1">Uncharacterized protein</fullName>
    </submittedName>
</protein>
<proteinExistence type="predicted"/>
<gene>
    <name evidence="1" type="ORF">DCF19_18980</name>
</gene>
<sequence>MITITNRLQIQFNIEAIERDFVFIRIKRETKGNKWVGASQLDSLFGKEFMAVATLFIDNKYAYAMFKKIINKKTVDIYTLISKVRDSKLFDDDTAITKVIPIDNKDRTDGYIRGAWLVQILFNYLASSTSRHKKCQFCNLTGSLLVVFQSPHKKGHLDIAKIKIDAKDEDWFLNVSIVRYRSLSDINVELAKIKDPRRKDQLEKALKKPYYRFEGTTSTSTFRRHLPSDGELDINSTYVECGKTNEKASLPFLEFANVEAFNKSRAGIFYNIFNLAKKDLSEYISIDLLGRDAIDYCELKNSLIKDPKQMNLILADQKIHIVDKVGTDESRTIIDNSKEIIMKEYNLPSKIITFGNEDKPNKLNIRIIHEKSYYIKNNIEEEYKYSDLDLSIYRQNITIESLKLQNKNIKNIIETSVKELLIKKDISELKFSLFKWSNLGLSGTWTFAAWDEDEENVIFMEILHDGQFSFSRRSQDCDLFNVSKFDTYLEHMSYKKSDTKDLTSYEDENNLNQKRKKKPNLEGLIISNEGDINQIFLTQEITLPDLERIHTLLSEREVSFPEEISTGYDLCEIVQQFLKIHSVSSQQGSNSLLDELKEFGSNPVNKNEFHKLIGKHLSKSGKAAKGKDPDKLRAYFWEKYGVRFIFPKDNRSKEEIFDATVDIKYFGETDNEAYYFVGCSKASIQSSLKDSYHLRKIVAVNKDSKLVFQQLLPTMDVDFVRTGQSTVLPFPFKYIREYMAMNKQKK</sequence>
<dbReference type="Proteomes" id="UP000249467">
    <property type="component" value="Unassembled WGS sequence"/>
</dbReference>
<accession>A0A2W4W1Q0</accession>